<organism evidence="2 5">
    <name type="scientific">Pseudoduganella albidiflava</name>
    <dbReference type="NCBI Taxonomy" id="321983"/>
    <lineage>
        <taxon>Bacteria</taxon>
        <taxon>Pseudomonadati</taxon>
        <taxon>Pseudomonadota</taxon>
        <taxon>Betaproteobacteria</taxon>
        <taxon>Burkholderiales</taxon>
        <taxon>Oxalobacteraceae</taxon>
        <taxon>Telluria group</taxon>
        <taxon>Pseudoduganella</taxon>
    </lineage>
</organism>
<reference evidence="2" key="1">
    <citation type="journal article" date="2014" name="Int. J. Syst. Evol. Microbiol.">
        <title>Complete genome sequence of Corynebacterium casei LMG S-19264T (=DSM 44701T), isolated from a smear-ripened cheese.</title>
        <authorList>
            <consortium name="US DOE Joint Genome Institute (JGI-PGF)"/>
            <person name="Walter F."/>
            <person name="Albersmeier A."/>
            <person name="Kalinowski J."/>
            <person name="Ruckert C."/>
        </authorList>
    </citation>
    <scope>NUCLEOTIDE SEQUENCE</scope>
    <source>
        <strain evidence="2">KCTC 12343</strain>
    </source>
</reference>
<dbReference type="InterPro" id="IPR012312">
    <property type="entry name" value="Hemerythrin-like"/>
</dbReference>
<keyword evidence="4" id="KW-1185">Reference proteome</keyword>
<evidence type="ECO:0000313" key="2">
    <source>
        <dbReference type="EMBL" id="GGY61687.1"/>
    </source>
</evidence>
<dbReference type="Proteomes" id="UP000628442">
    <property type="component" value="Unassembled WGS sequence"/>
</dbReference>
<sequence length="225" mass="24722">MNDLHASRYNIYNDIHKTLRLFMSDTLHRAARMDAGDDADVAAGLAQVRELLAVLEGHLRHEGEFVHAAMEARCPGSSACTENEHVEHRAAIDGLLTLCASVEVTEGHVRAARIGHLQRALSVFVGENFIHMNEEETDNNAVLWQHYTDEELVGIEHAIVATIPPAENALLMQWMLPALNPAERANLLRGMRAHAPAAVFDGVFGMAQQILDERDGKKLALALAA</sequence>
<reference evidence="2" key="3">
    <citation type="submission" date="2022-12" db="EMBL/GenBank/DDBJ databases">
        <authorList>
            <person name="Sun Q."/>
            <person name="Kim S."/>
        </authorList>
    </citation>
    <scope>NUCLEOTIDE SEQUENCE</scope>
    <source>
        <strain evidence="2">KCTC 12343</strain>
    </source>
</reference>
<dbReference type="Gene3D" id="1.20.120.520">
    <property type="entry name" value="nmb1532 protein domain like"/>
    <property type="match status" value="1"/>
</dbReference>
<feature type="domain" description="Hemerythrin-like" evidence="1">
    <location>
        <begin position="12"/>
        <end position="136"/>
    </location>
</feature>
<dbReference type="Pfam" id="PF01814">
    <property type="entry name" value="Hemerythrin"/>
    <property type="match status" value="1"/>
</dbReference>
<accession>A0A411X4I0</accession>
<dbReference type="OrthoDB" id="5654170at2"/>
<proteinExistence type="predicted"/>
<gene>
    <name evidence="3" type="ORF">EYF70_25385</name>
    <name evidence="2" type="ORF">GCM10007387_50320</name>
</gene>
<reference evidence="3 4" key="2">
    <citation type="submission" date="2019-02" db="EMBL/GenBank/DDBJ databases">
        <title>Draft Genome Sequences of Six Type Strains of the Genus Massilia.</title>
        <authorList>
            <person name="Miess H."/>
            <person name="Frediansyhah A."/>
            <person name="Gross H."/>
        </authorList>
    </citation>
    <scope>NUCLEOTIDE SEQUENCE [LARGE SCALE GENOMIC DNA]</scope>
    <source>
        <strain evidence="3 4">DSM 17472</strain>
    </source>
</reference>
<evidence type="ECO:0000313" key="4">
    <source>
        <dbReference type="Proteomes" id="UP000292307"/>
    </source>
</evidence>
<protein>
    <recommendedName>
        <fullName evidence="1">Hemerythrin-like domain-containing protein</fullName>
    </recommendedName>
</protein>
<dbReference type="Proteomes" id="UP000292307">
    <property type="component" value="Chromosome"/>
</dbReference>
<name>A0A411X4I0_9BURK</name>
<evidence type="ECO:0000313" key="5">
    <source>
        <dbReference type="Proteomes" id="UP000628442"/>
    </source>
</evidence>
<evidence type="ECO:0000259" key="1">
    <source>
        <dbReference type="Pfam" id="PF01814"/>
    </source>
</evidence>
<evidence type="ECO:0000313" key="3">
    <source>
        <dbReference type="EMBL" id="QBI03778.1"/>
    </source>
</evidence>
<dbReference type="AlphaFoldDB" id="A0A411X4I0"/>
<dbReference type="RefSeq" id="WP_131147870.1">
    <property type="nucleotide sequence ID" value="NZ_BMWV01000015.1"/>
</dbReference>
<dbReference type="EMBL" id="BMWV01000015">
    <property type="protein sequence ID" value="GGY61687.1"/>
    <property type="molecule type" value="Genomic_DNA"/>
</dbReference>
<dbReference type="EMBL" id="CP036401">
    <property type="protein sequence ID" value="QBI03778.1"/>
    <property type="molecule type" value="Genomic_DNA"/>
</dbReference>